<keyword evidence="9" id="KW-0676">Redox-active center</keyword>
<feature type="compositionally biased region" description="Basic and acidic residues" evidence="11">
    <location>
        <begin position="519"/>
        <end position="530"/>
    </location>
</feature>
<accession>A0A182J362</accession>
<keyword evidence="7" id="KW-1015">Disulfide bond</keyword>
<dbReference type="CDD" id="cd02983">
    <property type="entry name" value="P5_C"/>
    <property type="match status" value="1"/>
</dbReference>
<dbReference type="PRINTS" id="PR00421">
    <property type="entry name" value="THIOREDOXIN"/>
</dbReference>
<evidence type="ECO:0000256" key="8">
    <source>
        <dbReference type="ARBA" id="ARBA00023235"/>
    </source>
</evidence>
<dbReference type="Pfam" id="PF00085">
    <property type="entry name" value="Thioredoxin"/>
    <property type="match status" value="3"/>
</dbReference>
<dbReference type="PANTHER" id="PTHR45815:SF3">
    <property type="entry name" value="PROTEIN DISULFIDE-ISOMERASE A6"/>
    <property type="match status" value="1"/>
</dbReference>
<feature type="domain" description="Thioredoxin" evidence="13">
    <location>
        <begin position="11"/>
        <end position="123"/>
    </location>
</feature>
<dbReference type="SUPFAM" id="SSF52833">
    <property type="entry name" value="Thioredoxin-like"/>
    <property type="match status" value="4"/>
</dbReference>
<keyword evidence="4 12" id="KW-0732">Signal</keyword>
<evidence type="ECO:0000256" key="9">
    <source>
        <dbReference type="ARBA" id="ARBA00023284"/>
    </source>
</evidence>
<evidence type="ECO:0000256" key="1">
    <source>
        <dbReference type="ARBA" id="ARBA00001182"/>
    </source>
</evidence>
<dbReference type="CDD" id="cd03001">
    <property type="entry name" value="PDI_a_P5"/>
    <property type="match status" value="2"/>
</dbReference>
<dbReference type="EnsemblMetazoa" id="AATE010502-RA">
    <property type="protein sequence ID" value="AATE010502-PA.1"/>
    <property type="gene ID" value="AATE010502"/>
</dbReference>
<dbReference type="CDD" id="cd02961">
    <property type="entry name" value="PDI_a_family"/>
    <property type="match status" value="1"/>
</dbReference>
<evidence type="ECO:0000256" key="3">
    <source>
        <dbReference type="ARBA" id="ARBA00012723"/>
    </source>
</evidence>
<evidence type="ECO:0000256" key="10">
    <source>
        <dbReference type="RuleBase" id="RU004208"/>
    </source>
</evidence>
<comment type="catalytic activity">
    <reaction evidence="1">
        <text>Catalyzes the rearrangement of -S-S- bonds in proteins.</text>
        <dbReference type="EC" id="5.3.4.1"/>
    </reaction>
</comment>
<dbReference type="EC" id="5.3.4.1" evidence="3"/>
<feature type="region of interest" description="Disordered" evidence="11">
    <location>
        <begin position="519"/>
        <end position="550"/>
    </location>
</feature>
<comment type="similarity">
    <text evidence="2 10">Belongs to the protein disulfide isomerase family.</text>
</comment>
<dbReference type="GO" id="GO:0005788">
    <property type="term" value="C:endoplasmic reticulum lumen"/>
    <property type="evidence" value="ECO:0007669"/>
    <property type="project" value="TreeGrafter"/>
</dbReference>
<dbReference type="GO" id="GO:0003756">
    <property type="term" value="F:protein disulfide isomerase activity"/>
    <property type="evidence" value="ECO:0007669"/>
    <property type="project" value="UniProtKB-EC"/>
</dbReference>
<evidence type="ECO:0000313" key="14">
    <source>
        <dbReference type="EnsemblMetazoa" id="AATE010502-PA.1"/>
    </source>
</evidence>
<evidence type="ECO:0000256" key="7">
    <source>
        <dbReference type="ARBA" id="ARBA00023157"/>
    </source>
</evidence>
<evidence type="ECO:0000256" key="11">
    <source>
        <dbReference type="SAM" id="MobiDB-lite"/>
    </source>
</evidence>
<dbReference type="InterPro" id="IPR036249">
    <property type="entry name" value="Thioredoxin-like_sf"/>
</dbReference>
<evidence type="ECO:0000256" key="6">
    <source>
        <dbReference type="ARBA" id="ARBA00022824"/>
    </source>
</evidence>
<name>A0A182J362_ANOAO</name>
<reference evidence="14" key="1">
    <citation type="submission" date="2022-08" db="UniProtKB">
        <authorList>
            <consortium name="EnsemblMetazoa"/>
        </authorList>
    </citation>
    <scope>IDENTIFICATION</scope>
    <source>
        <strain evidence="14">EBRO</strain>
    </source>
</reference>
<dbReference type="NCBIfam" id="TIGR01126">
    <property type="entry name" value="pdi_dom"/>
    <property type="match status" value="1"/>
</dbReference>
<protein>
    <recommendedName>
        <fullName evidence="3">protein disulfide-isomerase</fullName>
        <ecNumber evidence="3">5.3.4.1</ecNumber>
    </recommendedName>
</protein>
<dbReference type="VEuPathDB" id="VectorBase:AATE010502"/>
<dbReference type="Gene3D" id="3.40.30.10">
    <property type="entry name" value="Glutaredoxin"/>
    <property type="match status" value="3"/>
</dbReference>
<feature type="signal peptide" evidence="12">
    <location>
        <begin position="1"/>
        <end position="18"/>
    </location>
</feature>
<evidence type="ECO:0000256" key="2">
    <source>
        <dbReference type="ARBA" id="ARBA00006347"/>
    </source>
</evidence>
<evidence type="ECO:0000256" key="12">
    <source>
        <dbReference type="SAM" id="SignalP"/>
    </source>
</evidence>
<evidence type="ECO:0000256" key="4">
    <source>
        <dbReference type="ARBA" id="ARBA00022729"/>
    </source>
</evidence>
<dbReference type="STRING" id="41427.A0A182J362"/>
<dbReference type="PROSITE" id="PS51352">
    <property type="entry name" value="THIOREDOXIN_2"/>
    <property type="match status" value="3"/>
</dbReference>
<keyword evidence="5" id="KW-0677">Repeat</keyword>
<dbReference type="PANTHER" id="PTHR45815">
    <property type="entry name" value="PROTEIN DISULFIDE-ISOMERASE A6"/>
    <property type="match status" value="1"/>
</dbReference>
<dbReference type="InterPro" id="IPR005788">
    <property type="entry name" value="PDI_thioredoxin-like_dom"/>
</dbReference>
<dbReference type="PROSITE" id="PS00194">
    <property type="entry name" value="THIOREDOXIN_1"/>
    <property type="match status" value="1"/>
</dbReference>
<evidence type="ECO:0000259" key="13">
    <source>
        <dbReference type="PROSITE" id="PS51352"/>
    </source>
</evidence>
<proteinExistence type="inferred from homology"/>
<organism evidence="14">
    <name type="scientific">Anopheles atroparvus</name>
    <name type="common">European mosquito</name>
    <dbReference type="NCBI Taxonomy" id="41427"/>
    <lineage>
        <taxon>Eukaryota</taxon>
        <taxon>Metazoa</taxon>
        <taxon>Ecdysozoa</taxon>
        <taxon>Arthropoda</taxon>
        <taxon>Hexapoda</taxon>
        <taxon>Insecta</taxon>
        <taxon>Pterygota</taxon>
        <taxon>Neoptera</taxon>
        <taxon>Endopterygota</taxon>
        <taxon>Diptera</taxon>
        <taxon>Nematocera</taxon>
        <taxon>Culicoidea</taxon>
        <taxon>Culicidae</taxon>
        <taxon>Anophelinae</taxon>
        <taxon>Anopheles</taxon>
    </lineage>
</organism>
<sequence>MNLWTFAGICLIVASGSSEFYSPSDDVVKLTADNFVASVLNSDKVWVVEFYATWCSFSRDLVPTYREVATALKDFVNVGAFNCEESQAERDVCGQIQINYYPTILIFGAKKYDPVEYNGDDTVKDIIWAAFSLALYSSSDDVVALTAANFDKTVLKSDEVWVVEFYAPFCGHCRNLVPEYRKAATALKGVIKVGGVNCEEEQSLCGQHGVRGYPTLKIFGANKRSPVDYNGQRTAKDIAEAALAEAKKKIKNVLGGGSSGSSGGDSSSGSSDDVIELTDANFDKLVLQSEDTWLVEFFAPWCGHCKNLAPHWAKAATELKGKVKLGALDATVHQVKASQFGVQGYPTIKYFPGGQKDRNSAENYDGGRTSSDIVNWALEKYSDNIPAPELVQLTSEKVARDTCESKPLCVVSVLPHILDCNAECRNRYLTILKTMGDKYKKKQWGWLWTEGGAQLELESTLDIGGFGYPAMAVVNLKKMKYSLLRGSFSEDGINEFLRDLSFGRGHTAPVKGAELPKIHSVEPWDGKDGQLPEEDEYDLSDVDLDEKDEL</sequence>
<dbReference type="AlphaFoldDB" id="A0A182J362"/>
<feature type="domain" description="Thioredoxin" evidence="13">
    <location>
        <begin position="124"/>
        <end position="248"/>
    </location>
</feature>
<feature type="domain" description="Thioredoxin" evidence="13">
    <location>
        <begin position="266"/>
        <end position="383"/>
    </location>
</feature>
<feature type="chain" id="PRO_5043444656" description="protein disulfide-isomerase" evidence="12">
    <location>
        <begin position="19"/>
        <end position="550"/>
    </location>
</feature>
<feature type="compositionally biased region" description="Acidic residues" evidence="11">
    <location>
        <begin position="531"/>
        <end position="550"/>
    </location>
</feature>
<evidence type="ECO:0000256" key="5">
    <source>
        <dbReference type="ARBA" id="ARBA00022737"/>
    </source>
</evidence>
<keyword evidence="6" id="KW-0256">Endoplasmic reticulum</keyword>
<dbReference type="GO" id="GO:0034976">
    <property type="term" value="P:response to endoplasmic reticulum stress"/>
    <property type="evidence" value="ECO:0007669"/>
    <property type="project" value="TreeGrafter"/>
</dbReference>
<dbReference type="GO" id="GO:0015035">
    <property type="term" value="F:protein-disulfide reductase activity"/>
    <property type="evidence" value="ECO:0007669"/>
    <property type="project" value="TreeGrafter"/>
</dbReference>
<dbReference type="FunFam" id="3.40.30.10:FF:000032">
    <property type="entry name" value="Protein disulfide-isomerase A6 homolog"/>
    <property type="match status" value="1"/>
</dbReference>
<dbReference type="InterPro" id="IPR017937">
    <property type="entry name" value="Thioredoxin_CS"/>
</dbReference>
<keyword evidence="8" id="KW-0413">Isomerase</keyword>
<dbReference type="InterPro" id="IPR013766">
    <property type="entry name" value="Thioredoxin_domain"/>
</dbReference>